<keyword evidence="2" id="KW-0732">Signal</keyword>
<dbReference type="AlphaFoldDB" id="A0AAW2KYG3"/>
<gene>
    <name evidence="3" type="ORF">Scaly_2922400</name>
</gene>
<dbReference type="InterPro" id="IPR006040">
    <property type="entry name" value="Allergen_Ole_e_I_CS"/>
</dbReference>
<comment type="caution">
    <text evidence="3">The sequence shown here is derived from an EMBL/GenBank/DDBJ whole genome shotgun (WGS) entry which is preliminary data.</text>
</comment>
<dbReference type="GO" id="GO:0005615">
    <property type="term" value="C:extracellular space"/>
    <property type="evidence" value="ECO:0007669"/>
    <property type="project" value="InterPro"/>
</dbReference>
<protein>
    <submittedName>
        <fullName evidence="3">Uncharacterized protein</fullName>
    </submittedName>
</protein>
<dbReference type="EMBL" id="JACGWM010000174">
    <property type="protein sequence ID" value="KAL0311628.1"/>
    <property type="molecule type" value="Genomic_DNA"/>
</dbReference>
<evidence type="ECO:0000313" key="3">
    <source>
        <dbReference type="EMBL" id="KAL0311628.1"/>
    </source>
</evidence>
<comment type="similarity">
    <text evidence="1">Belongs to the Ole e I family.</text>
</comment>
<sequence length="99" mass="10828">MARNLLVLFAVCVLPAIVSAHFVRDPFHVTGCVYCDTCRCGYETDATTYMAVGGSKITSHIDHIMVASQEDKQADSGFWDCLAILILERVCNAVISKAE</sequence>
<proteinExistence type="inferred from homology"/>
<evidence type="ECO:0000256" key="2">
    <source>
        <dbReference type="SAM" id="SignalP"/>
    </source>
</evidence>
<name>A0AAW2KYG3_9LAMI</name>
<accession>A0AAW2KYG3</accession>
<reference evidence="3" key="1">
    <citation type="submission" date="2020-06" db="EMBL/GenBank/DDBJ databases">
        <authorList>
            <person name="Li T."/>
            <person name="Hu X."/>
            <person name="Zhang T."/>
            <person name="Song X."/>
            <person name="Zhang H."/>
            <person name="Dai N."/>
            <person name="Sheng W."/>
            <person name="Hou X."/>
            <person name="Wei L."/>
        </authorList>
    </citation>
    <scope>NUCLEOTIDE SEQUENCE</scope>
    <source>
        <strain evidence="3">KEN8</strain>
        <tissue evidence="3">Leaf</tissue>
    </source>
</reference>
<evidence type="ECO:0000256" key="1">
    <source>
        <dbReference type="ARBA" id="ARBA00010049"/>
    </source>
</evidence>
<feature type="chain" id="PRO_5043789018" evidence="2">
    <location>
        <begin position="21"/>
        <end position="99"/>
    </location>
</feature>
<dbReference type="PROSITE" id="PS00925">
    <property type="entry name" value="OLEEI"/>
    <property type="match status" value="1"/>
</dbReference>
<reference evidence="3" key="2">
    <citation type="journal article" date="2024" name="Plant">
        <title>Genomic evolution and insights into agronomic trait innovations of Sesamum species.</title>
        <authorList>
            <person name="Miao H."/>
            <person name="Wang L."/>
            <person name="Qu L."/>
            <person name="Liu H."/>
            <person name="Sun Y."/>
            <person name="Le M."/>
            <person name="Wang Q."/>
            <person name="Wei S."/>
            <person name="Zheng Y."/>
            <person name="Lin W."/>
            <person name="Duan Y."/>
            <person name="Cao H."/>
            <person name="Xiong S."/>
            <person name="Wang X."/>
            <person name="Wei L."/>
            <person name="Li C."/>
            <person name="Ma Q."/>
            <person name="Ju M."/>
            <person name="Zhao R."/>
            <person name="Li G."/>
            <person name="Mu C."/>
            <person name="Tian Q."/>
            <person name="Mei H."/>
            <person name="Zhang T."/>
            <person name="Gao T."/>
            <person name="Zhang H."/>
        </authorList>
    </citation>
    <scope>NUCLEOTIDE SEQUENCE</scope>
    <source>
        <strain evidence="3">KEN8</strain>
    </source>
</reference>
<organism evidence="3">
    <name type="scientific">Sesamum calycinum</name>
    <dbReference type="NCBI Taxonomy" id="2727403"/>
    <lineage>
        <taxon>Eukaryota</taxon>
        <taxon>Viridiplantae</taxon>
        <taxon>Streptophyta</taxon>
        <taxon>Embryophyta</taxon>
        <taxon>Tracheophyta</taxon>
        <taxon>Spermatophyta</taxon>
        <taxon>Magnoliopsida</taxon>
        <taxon>eudicotyledons</taxon>
        <taxon>Gunneridae</taxon>
        <taxon>Pentapetalae</taxon>
        <taxon>asterids</taxon>
        <taxon>lamiids</taxon>
        <taxon>Lamiales</taxon>
        <taxon>Pedaliaceae</taxon>
        <taxon>Sesamum</taxon>
    </lineage>
</organism>
<feature type="signal peptide" evidence="2">
    <location>
        <begin position="1"/>
        <end position="20"/>
    </location>
</feature>